<accession>A0ABX9KGQ0</accession>
<dbReference type="InterPro" id="IPR021120">
    <property type="entry name" value="KduI/IolB_isomerase"/>
</dbReference>
<dbReference type="GO" id="GO:0016853">
    <property type="term" value="F:isomerase activity"/>
    <property type="evidence" value="ECO:0007669"/>
    <property type="project" value="UniProtKB-KW"/>
</dbReference>
<dbReference type="Gene3D" id="2.60.120.10">
    <property type="entry name" value="Jelly Rolls"/>
    <property type="match status" value="2"/>
</dbReference>
<dbReference type="PANTHER" id="PTHR39193:SF1">
    <property type="entry name" value="5-DEOXY-GLUCURONATE ISOMERASE"/>
    <property type="match status" value="1"/>
</dbReference>
<evidence type="ECO:0000256" key="1">
    <source>
        <dbReference type="ARBA" id="ARBA00023235"/>
    </source>
</evidence>
<dbReference type="InterPro" id="IPR024203">
    <property type="entry name" value="Deoxy-glucuronate_isom_IolB"/>
</dbReference>
<keyword evidence="1 2" id="KW-0413">Isomerase</keyword>
<protein>
    <submittedName>
        <fullName evidence="2">5-deoxyglucuronate isomerase</fullName>
    </submittedName>
</protein>
<reference evidence="2 3" key="1">
    <citation type="submission" date="2018-08" db="EMBL/GenBank/DDBJ databases">
        <title>Draft genome sequence of Psychrilyobacter sp. strain SD5 isolated from Black Sea water.</title>
        <authorList>
            <person name="Yadav S."/>
            <person name="Villanueva L."/>
            <person name="Damste J.S.S."/>
        </authorList>
    </citation>
    <scope>NUCLEOTIDE SEQUENCE [LARGE SCALE GENOMIC DNA]</scope>
    <source>
        <strain evidence="2 3">SD5</strain>
    </source>
</reference>
<gene>
    <name evidence="2" type="ORF">DYH56_08915</name>
</gene>
<dbReference type="SUPFAM" id="SSF51182">
    <property type="entry name" value="RmlC-like cupins"/>
    <property type="match status" value="1"/>
</dbReference>
<dbReference type="InterPro" id="IPR014710">
    <property type="entry name" value="RmlC-like_jellyroll"/>
</dbReference>
<proteinExistence type="predicted"/>
<dbReference type="RefSeq" id="WP_114642498.1">
    <property type="nucleotide sequence ID" value="NZ_JAACIO010000010.1"/>
</dbReference>
<dbReference type="Pfam" id="PF04962">
    <property type="entry name" value="KduI"/>
    <property type="match status" value="1"/>
</dbReference>
<organism evidence="2 3">
    <name type="scientific">Psychrilyobacter piezotolerans</name>
    <dbReference type="NCBI Taxonomy" id="2293438"/>
    <lineage>
        <taxon>Bacteria</taxon>
        <taxon>Fusobacteriati</taxon>
        <taxon>Fusobacteriota</taxon>
        <taxon>Fusobacteriia</taxon>
        <taxon>Fusobacteriales</taxon>
        <taxon>Fusobacteriaceae</taxon>
        <taxon>Psychrilyobacter</taxon>
    </lineage>
</organism>
<dbReference type="EMBL" id="QUAJ01000014">
    <property type="protein sequence ID" value="REI40940.1"/>
    <property type="molecule type" value="Genomic_DNA"/>
</dbReference>
<keyword evidence="3" id="KW-1185">Reference proteome</keyword>
<dbReference type="PANTHER" id="PTHR39193">
    <property type="entry name" value="5-DEOXY-GLUCURONATE ISOMERASE"/>
    <property type="match status" value="1"/>
</dbReference>
<evidence type="ECO:0000313" key="3">
    <source>
        <dbReference type="Proteomes" id="UP000263486"/>
    </source>
</evidence>
<evidence type="ECO:0000313" key="2">
    <source>
        <dbReference type="EMBL" id="REI40940.1"/>
    </source>
</evidence>
<sequence length="261" mass="30320">MIKNQDNNVFKYGYNQISREDSGMLMDFGVYKMKAGEKVELYNRDKETAIILFQGKIKFLWEGKELTAERENVFDCGPYTLHVSNDKKVIIEFIQDGEIGVQKTINHNLFDSKLYTPEDCKDNIFGDGVMDGTARRLVRDIFKYENAPYSNMVLGEVITYPGKWSSYPPHSHAQPEIYFYKFTKPQGFGGAFVGENVYKIQNNSALMIDGGFTHPQTSAPGYGMYYCWMIRHLDENPWTKRIDDDAHTWLHDKENKIWPEK</sequence>
<dbReference type="InterPro" id="IPR011051">
    <property type="entry name" value="RmlC_Cupin_sf"/>
</dbReference>
<comment type="caution">
    <text evidence="2">The sequence shown here is derived from an EMBL/GenBank/DDBJ whole genome shotgun (WGS) entry which is preliminary data.</text>
</comment>
<dbReference type="PIRSF" id="PIRSF036628">
    <property type="entry name" value="IolB"/>
    <property type="match status" value="1"/>
</dbReference>
<name>A0ABX9KGQ0_9FUSO</name>
<dbReference type="Proteomes" id="UP000263486">
    <property type="component" value="Unassembled WGS sequence"/>
</dbReference>